<feature type="transmembrane region" description="Helical" evidence="1">
    <location>
        <begin position="28"/>
        <end position="52"/>
    </location>
</feature>
<reference evidence="2 3" key="1">
    <citation type="journal article" date="2014" name="Genome Biol. Evol.">
        <title>The secreted proteins of Achlya hypogyna and Thraustotheca clavata identify the ancestral oomycete secretome and reveal gene acquisitions by horizontal gene transfer.</title>
        <authorList>
            <person name="Misner I."/>
            <person name="Blouin N."/>
            <person name="Leonard G."/>
            <person name="Richards T.A."/>
            <person name="Lane C.E."/>
        </authorList>
    </citation>
    <scope>NUCLEOTIDE SEQUENCE [LARGE SCALE GENOMIC DNA]</scope>
    <source>
        <strain evidence="2 3">ATCC 34112</strain>
    </source>
</reference>
<sequence length="631" mass="70641">MLPKVVPWIPPCRVYTDNKEIAVSRRNICIGSGLVLCSLYVVFASTVALTTYTLNSIANTPTYIGLSIETFTSDQFNIPVMVLLQENTAFNQCHIKISDETLSLGELLYQECADDACAAQYMPLANKLWTLVGQAFAIIDKFDQTIFQLHNQTIHVQHINNLSGWNKATAQYYIEGYNMAITCMVRRASFHVEGRDESTVDSLAFCSERVYDPNWMCENEVGKDVNTYAIQMSKGNVSYIGVTKRSEVYMNPGAIAKFTEGDYGPISLKTIPTIDEYEHGNLQAIAPWDVLPAGDCSTYNHETKLGWLLQIEGQVTLIWKCDFPMITNSIVLWCIVFYLATIQRIFLPNSGFCTIPVYMSKSLVGIAVLVIAFWSNGDLQTLSTFIYQNASFGLTRYALCGPAQLASIVAIMTGTLIQMWFTPRIVTQTWILLIFSSINWILVFVLEYFVFPVQSTNIVSECGLATSSNCFVFSAIPNTKYISAIVSGSVVVIGIVVVYIHNCSADDGLVVPPTNSVLRYFKVTNITDIATTAKGCVHISEKDILELDEGILIVKNMLHVSPRTMTRSNYVFYGLIYYCLPTRWLKRYYSNMVGTILTIHIDANTITRISSYQSLDEINLENVNSLRGYLS</sequence>
<proteinExistence type="predicted"/>
<evidence type="ECO:0000256" key="1">
    <source>
        <dbReference type="SAM" id="Phobius"/>
    </source>
</evidence>
<feature type="transmembrane region" description="Helical" evidence="1">
    <location>
        <begin position="323"/>
        <end position="340"/>
    </location>
</feature>
<keyword evidence="3" id="KW-1185">Reference proteome</keyword>
<evidence type="ECO:0000313" key="3">
    <source>
        <dbReference type="Proteomes" id="UP000243217"/>
    </source>
</evidence>
<feature type="transmembrane region" description="Helical" evidence="1">
    <location>
        <begin position="429"/>
        <end position="451"/>
    </location>
</feature>
<feature type="transmembrane region" description="Helical" evidence="1">
    <location>
        <begin position="394"/>
        <end position="417"/>
    </location>
</feature>
<protein>
    <recommendedName>
        <fullName evidence="4">Transmembrane protein</fullName>
    </recommendedName>
</protein>
<feature type="transmembrane region" description="Helical" evidence="1">
    <location>
        <begin position="352"/>
        <end position="374"/>
    </location>
</feature>
<comment type="caution">
    <text evidence="2">The sequence shown here is derived from an EMBL/GenBank/DDBJ whole genome shotgun (WGS) entry which is preliminary data.</text>
</comment>
<gene>
    <name evidence="2" type="ORF">THRCLA_04017</name>
</gene>
<dbReference type="OrthoDB" id="73231at2759"/>
<name>A0A1W0A049_9STRA</name>
<keyword evidence="1" id="KW-0472">Membrane</keyword>
<dbReference type="EMBL" id="JNBS01000813">
    <property type="protein sequence ID" value="OQS03663.1"/>
    <property type="molecule type" value="Genomic_DNA"/>
</dbReference>
<keyword evidence="1" id="KW-0812">Transmembrane</keyword>
<feature type="transmembrane region" description="Helical" evidence="1">
    <location>
        <begin position="481"/>
        <end position="500"/>
    </location>
</feature>
<keyword evidence="1" id="KW-1133">Transmembrane helix</keyword>
<organism evidence="2 3">
    <name type="scientific">Thraustotheca clavata</name>
    <dbReference type="NCBI Taxonomy" id="74557"/>
    <lineage>
        <taxon>Eukaryota</taxon>
        <taxon>Sar</taxon>
        <taxon>Stramenopiles</taxon>
        <taxon>Oomycota</taxon>
        <taxon>Saprolegniomycetes</taxon>
        <taxon>Saprolegniales</taxon>
        <taxon>Achlyaceae</taxon>
        <taxon>Thraustotheca</taxon>
    </lineage>
</organism>
<evidence type="ECO:0008006" key="4">
    <source>
        <dbReference type="Google" id="ProtNLM"/>
    </source>
</evidence>
<accession>A0A1W0A049</accession>
<evidence type="ECO:0000313" key="2">
    <source>
        <dbReference type="EMBL" id="OQS03663.1"/>
    </source>
</evidence>
<dbReference type="AlphaFoldDB" id="A0A1W0A049"/>
<dbReference type="Proteomes" id="UP000243217">
    <property type="component" value="Unassembled WGS sequence"/>
</dbReference>